<dbReference type="AlphaFoldDB" id="A0A9N9CDF4"/>
<feature type="non-terminal residue" evidence="3">
    <location>
        <position position="1"/>
    </location>
</feature>
<keyword evidence="4" id="KW-1185">Reference proteome</keyword>
<dbReference type="OrthoDB" id="2398158at2759"/>
<proteinExistence type="predicted"/>
<evidence type="ECO:0000256" key="2">
    <source>
        <dbReference type="SAM" id="Phobius"/>
    </source>
</evidence>
<feature type="compositionally biased region" description="Basic and acidic residues" evidence="1">
    <location>
        <begin position="19"/>
        <end position="29"/>
    </location>
</feature>
<accession>A0A9N9CDF4</accession>
<feature type="region of interest" description="Disordered" evidence="1">
    <location>
        <begin position="1"/>
        <end position="29"/>
    </location>
</feature>
<evidence type="ECO:0000313" key="4">
    <source>
        <dbReference type="Proteomes" id="UP000789831"/>
    </source>
</evidence>
<dbReference type="Proteomes" id="UP000789831">
    <property type="component" value="Unassembled WGS sequence"/>
</dbReference>
<feature type="non-terminal residue" evidence="3">
    <location>
        <position position="86"/>
    </location>
</feature>
<feature type="transmembrane region" description="Helical" evidence="2">
    <location>
        <begin position="53"/>
        <end position="76"/>
    </location>
</feature>
<protein>
    <submittedName>
        <fullName evidence="3">10444_t:CDS:1</fullName>
    </submittedName>
</protein>
<comment type="caution">
    <text evidence="3">The sequence shown here is derived from an EMBL/GenBank/DDBJ whole genome shotgun (WGS) entry which is preliminary data.</text>
</comment>
<evidence type="ECO:0000256" key="1">
    <source>
        <dbReference type="SAM" id="MobiDB-lite"/>
    </source>
</evidence>
<keyword evidence="2" id="KW-1133">Transmembrane helix</keyword>
<organism evidence="3 4">
    <name type="scientific">Ambispora gerdemannii</name>
    <dbReference type="NCBI Taxonomy" id="144530"/>
    <lineage>
        <taxon>Eukaryota</taxon>
        <taxon>Fungi</taxon>
        <taxon>Fungi incertae sedis</taxon>
        <taxon>Mucoromycota</taxon>
        <taxon>Glomeromycotina</taxon>
        <taxon>Glomeromycetes</taxon>
        <taxon>Archaeosporales</taxon>
        <taxon>Ambisporaceae</taxon>
        <taxon>Ambispora</taxon>
    </lineage>
</organism>
<reference evidence="3" key="1">
    <citation type="submission" date="2021-06" db="EMBL/GenBank/DDBJ databases">
        <authorList>
            <person name="Kallberg Y."/>
            <person name="Tangrot J."/>
            <person name="Rosling A."/>
        </authorList>
    </citation>
    <scope>NUCLEOTIDE SEQUENCE</scope>
    <source>
        <strain evidence="3">MT106</strain>
    </source>
</reference>
<dbReference type="EMBL" id="CAJVPL010002046">
    <property type="protein sequence ID" value="CAG8597355.1"/>
    <property type="molecule type" value="Genomic_DNA"/>
</dbReference>
<name>A0A9N9CDF4_9GLOM</name>
<keyword evidence="2" id="KW-0472">Membrane</keyword>
<evidence type="ECO:0000313" key="3">
    <source>
        <dbReference type="EMBL" id="CAG8597355.1"/>
    </source>
</evidence>
<gene>
    <name evidence="3" type="ORF">AGERDE_LOCUS8917</name>
</gene>
<sequence length="86" mass="9696">MASTTQQPPPTQEPASLRSKKDAKFPKPKISVHDPLHLIKRVRHSIRNFPLELLPLAVVVTAGLSGATFAMIHKWYTDPNLRKFPM</sequence>
<keyword evidence="2" id="KW-0812">Transmembrane</keyword>